<dbReference type="PANTHER" id="PTHR33332">
    <property type="entry name" value="REVERSE TRANSCRIPTASE DOMAIN-CONTAINING PROTEIN"/>
    <property type="match status" value="1"/>
</dbReference>
<dbReference type="Proteomes" id="UP001627154">
    <property type="component" value="Unassembled WGS sequence"/>
</dbReference>
<reference evidence="2 3" key="1">
    <citation type="journal article" date="2024" name="bioRxiv">
        <title>A reference genome for Trichogramma kaykai: A tiny desert-dwelling parasitoid wasp with competing sex-ratio distorters.</title>
        <authorList>
            <person name="Culotta J."/>
            <person name="Lindsey A.R."/>
        </authorList>
    </citation>
    <scope>NUCLEOTIDE SEQUENCE [LARGE SCALE GENOMIC DNA]</scope>
    <source>
        <strain evidence="2 3">KSX58</strain>
    </source>
</reference>
<dbReference type="CDD" id="cd01650">
    <property type="entry name" value="RT_nLTR_like"/>
    <property type="match status" value="1"/>
</dbReference>
<comment type="caution">
    <text evidence="2">The sequence shown here is derived from an EMBL/GenBank/DDBJ whole genome shotgun (WGS) entry which is preliminary data.</text>
</comment>
<keyword evidence="3" id="KW-1185">Reference proteome</keyword>
<gene>
    <name evidence="2" type="ORF">TKK_019666</name>
</gene>
<dbReference type="EMBL" id="JBJJXI010000170">
    <property type="protein sequence ID" value="KAL3384568.1"/>
    <property type="molecule type" value="Genomic_DNA"/>
</dbReference>
<proteinExistence type="predicted"/>
<dbReference type="InterPro" id="IPR000477">
    <property type="entry name" value="RT_dom"/>
</dbReference>
<evidence type="ECO:0000313" key="2">
    <source>
        <dbReference type="EMBL" id="KAL3384568.1"/>
    </source>
</evidence>
<dbReference type="PROSITE" id="PS50878">
    <property type="entry name" value="RT_POL"/>
    <property type="match status" value="1"/>
</dbReference>
<dbReference type="GO" id="GO:0071897">
    <property type="term" value="P:DNA biosynthetic process"/>
    <property type="evidence" value="ECO:0007669"/>
    <property type="project" value="UniProtKB-ARBA"/>
</dbReference>
<organism evidence="2 3">
    <name type="scientific">Trichogramma kaykai</name>
    <dbReference type="NCBI Taxonomy" id="54128"/>
    <lineage>
        <taxon>Eukaryota</taxon>
        <taxon>Metazoa</taxon>
        <taxon>Ecdysozoa</taxon>
        <taxon>Arthropoda</taxon>
        <taxon>Hexapoda</taxon>
        <taxon>Insecta</taxon>
        <taxon>Pterygota</taxon>
        <taxon>Neoptera</taxon>
        <taxon>Endopterygota</taxon>
        <taxon>Hymenoptera</taxon>
        <taxon>Apocrita</taxon>
        <taxon>Proctotrupomorpha</taxon>
        <taxon>Chalcidoidea</taxon>
        <taxon>Trichogrammatidae</taxon>
        <taxon>Trichogramma</taxon>
    </lineage>
</organism>
<dbReference type="Pfam" id="PF00078">
    <property type="entry name" value="RVT_1"/>
    <property type="match status" value="1"/>
</dbReference>
<accession>A0ABD2VV85</accession>
<protein>
    <recommendedName>
        <fullName evidence="1">Reverse transcriptase domain-containing protein</fullName>
    </recommendedName>
</protein>
<dbReference type="AlphaFoldDB" id="A0ABD2VV85"/>
<name>A0ABD2VV85_9HYME</name>
<evidence type="ECO:0000313" key="3">
    <source>
        <dbReference type="Proteomes" id="UP001627154"/>
    </source>
</evidence>
<feature type="domain" description="Reverse transcriptase" evidence="1">
    <location>
        <begin position="70"/>
        <end position="323"/>
    </location>
</feature>
<dbReference type="InterPro" id="IPR043502">
    <property type="entry name" value="DNA/RNA_pol_sf"/>
</dbReference>
<evidence type="ECO:0000259" key="1">
    <source>
        <dbReference type="PROSITE" id="PS50878"/>
    </source>
</evidence>
<dbReference type="SUPFAM" id="SSF56672">
    <property type="entry name" value="DNA/RNA polymerases"/>
    <property type="match status" value="1"/>
</dbReference>
<sequence>MTENAIRHVLRTPLDADRPIFELSVVTRAQVLRVIAGSKSKAIGPDHLSTVMLKKAAPLIASPLQEIINLSITSHIFPSAWRKTYVLPLSKKKVITDISDTRPIAKLCEMSKLCERLVHNQLIDFLEQNELLSPRQAGFWRGHSTQSALLGLTDDVRQAVDDRQITLLALFDFSKAFDMVPHQLLLQKLRNFNLSDSTVRWFSSYLMHRTQAVTDSEGGESAWLSTTSGVPQGSVLGPLLFLLFINDLPDILVHSKYMMFADDLQIYSSFFPADFTQGLKNFNRDVNAVSAWAAANGLSLNRAKTQVMLMGSDIFLERFDITILPRVILDGMALPYSTVVKSLGVWIQPNLDSETHVNQVVKRVHHVLYSLRHYRRAVTKQIRKELVESLIFPHFDYACAVYNDLFQKQDLKLQRALNACVRYVVDGIGWIEHVTPYRQALGWLSTAKRKQYFIATLAFTAISFKNPSYLISRFTMTPVSLVERSSKRLPQRSLIHRKTRETSTIKNSFYYTATDLINSLFPESITFDHHSISQFKSLVFQKLLDRDMADSTHLP</sequence>